<gene>
    <name evidence="2" type="ORF">IAC58_02995</name>
</gene>
<organism evidence="2 3">
    <name type="scientific">Candidatus Onthovivens merdipullorum</name>
    <dbReference type="NCBI Taxonomy" id="2840889"/>
    <lineage>
        <taxon>Bacteria</taxon>
        <taxon>Bacillati</taxon>
        <taxon>Bacillota</taxon>
        <taxon>Bacilli</taxon>
        <taxon>Bacillales</taxon>
        <taxon>Candidatus Onthovivens</taxon>
    </lineage>
</organism>
<evidence type="ECO:0000313" key="3">
    <source>
        <dbReference type="Proteomes" id="UP000823613"/>
    </source>
</evidence>
<protein>
    <submittedName>
        <fullName evidence="2">Uncharacterized protein</fullName>
    </submittedName>
</protein>
<reference evidence="2" key="1">
    <citation type="submission" date="2020-10" db="EMBL/GenBank/DDBJ databases">
        <authorList>
            <person name="Gilroy R."/>
        </authorList>
    </citation>
    <scope>NUCLEOTIDE SEQUENCE</scope>
    <source>
        <strain evidence="2">11159</strain>
    </source>
</reference>
<evidence type="ECO:0000313" key="2">
    <source>
        <dbReference type="EMBL" id="MBO8427504.1"/>
    </source>
</evidence>
<dbReference type="Gene3D" id="1.10.3290.10">
    <property type="entry name" value="Fido-like domain"/>
    <property type="match status" value="1"/>
</dbReference>
<sequence>MANNDLGIRFSNNIYATRQDVMTQMKIPIVDNIWKQICDYRNYFHIILSLKHIDGNSYSVCLTPIISQKINELERKLMRAMINYSNLNKANKIEFSKACYHDILSSIAKKYNSSGDESIIDKIIDKDYDSVQPKDTILCNYLTTLEYIGNNYIQEINEDFFGTMYSILLGTSDLTEFYRNNEIDNSYNKVVINKVYIGLPVNAIEPSMNTLINFVKNSTCSLFVKACSAYYYIYYIRPFEYYSEEMGCLLFKEILKLNDVEEVAPLFNFEKIFNNREENEKMIIESQKTHDLTYFINLMLNKFNAYLDEFLNKLVLEKKKQIIDENYASDEEETTSKSSEQKSQVKESSSSSVAPTNSNTTQQVNAYNVPINYTQNIAITNLSEGLTEDQAQKFETHLKEKYPDLSQSQAYFYARHCTLGMKYTIAQFKKALNCAYETARTSMDGLVSLGFYRKENLKNKFIYIPVKRN</sequence>
<dbReference type="AlphaFoldDB" id="A0A9D9GWM4"/>
<accession>A0A9D9GWM4</accession>
<reference evidence="2" key="2">
    <citation type="journal article" date="2021" name="PeerJ">
        <title>Extensive microbial diversity within the chicken gut microbiome revealed by metagenomics and culture.</title>
        <authorList>
            <person name="Gilroy R."/>
            <person name="Ravi A."/>
            <person name="Getino M."/>
            <person name="Pursley I."/>
            <person name="Horton D.L."/>
            <person name="Alikhan N.F."/>
            <person name="Baker D."/>
            <person name="Gharbi K."/>
            <person name="Hall N."/>
            <person name="Watson M."/>
            <person name="Adriaenssens E.M."/>
            <person name="Foster-Nyarko E."/>
            <person name="Jarju S."/>
            <person name="Secka A."/>
            <person name="Antonio M."/>
            <person name="Oren A."/>
            <person name="Chaudhuri R.R."/>
            <person name="La Ragione R."/>
            <person name="Hildebrand F."/>
            <person name="Pallen M.J."/>
        </authorList>
    </citation>
    <scope>NUCLEOTIDE SEQUENCE</scope>
    <source>
        <strain evidence="2">11159</strain>
    </source>
</reference>
<comment type="caution">
    <text evidence="2">The sequence shown here is derived from an EMBL/GenBank/DDBJ whole genome shotgun (WGS) entry which is preliminary data.</text>
</comment>
<dbReference type="Proteomes" id="UP000823613">
    <property type="component" value="Unassembled WGS sequence"/>
</dbReference>
<dbReference type="InterPro" id="IPR036597">
    <property type="entry name" value="Fido-like_dom_sf"/>
</dbReference>
<name>A0A9D9GWM4_9BACL</name>
<evidence type="ECO:0000256" key="1">
    <source>
        <dbReference type="SAM" id="MobiDB-lite"/>
    </source>
</evidence>
<feature type="region of interest" description="Disordered" evidence="1">
    <location>
        <begin position="328"/>
        <end position="361"/>
    </location>
</feature>
<dbReference type="EMBL" id="JADIMY010000064">
    <property type="protein sequence ID" value="MBO8427504.1"/>
    <property type="molecule type" value="Genomic_DNA"/>
</dbReference>
<proteinExistence type="predicted"/>
<dbReference type="SUPFAM" id="SSF140931">
    <property type="entry name" value="Fic-like"/>
    <property type="match status" value="1"/>
</dbReference>